<gene>
    <name evidence="8" type="ORF">ACFO0C_29390</name>
</gene>
<dbReference type="InterPro" id="IPR036259">
    <property type="entry name" value="MFS_trans_sf"/>
</dbReference>
<evidence type="ECO:0000313" key="9">
    <source>
        <dbReference type="Proteomes" id="UP001595867"/>
    </source>
</evidence>
<feature type="transmembrane region" description="Helical" evidence="6">
    <location>
        <begin position="304"/>
        <end position="323"/>
    </location>
</feature>
<evidence type="ECO:0000259" key="7">
    <source>
        <dbReference type="PROSITE" id="PS50850"/>
    </source>
</evidence>
<keyword evidence="9" id="KW-1185">Reference proteome</keyword>
<accession>A0ABV8IXU0</accession>
<protein>
    <submittedName>
        <fullName evidence="8">MFS transporter</fullName>
    </submittedName>
</protein>
<dbReference type="PROSITE" id="PS50850">
    <property type="entry name" value="MFS"/>
    <property type="match status" value="1"/>
</dbReference>
<feature type="transmembrane region" description="Helical" evidence="6">
    <location>
        <begin position="173"/>
        <end position="191"/>
    </location>
</feature>
<dbReference type="RefSeq" id="WP_378069965.1">
    <property type="nucleotide sequence ID" value="NZ_JBHSBL010000020.1"/>
</dbReference>
<feature type="transmembrane region" description="Helical" evidence="6">
    <location>
        <begin position="116"/>
        <end position="135"/>
    </location>
</feature>
<evidence type="ECO:0000256" key="6">
    <source>
        <dbReference type="SAM" id="Phobius"/>
    </source>
</evidence>
<feature type="transmembrane region" description="Helical" evidence="6">
    <location>
        <begin position="50"/>
        <end position="73"/>
    </location>
</feature>
<feature type="transmembrane region" description="Helical" evidence="6">
    <location>
        <begin position="474"/>
        <end position="496"/>
    </location>
</feature>
<feature type="transmembrane region" description="Helical" evidence="6">
    <location>
        <begin position="343"/>
        <end position="362"/>
    </location>
</feature>
<keyword evidence="4 6" id="KW-0472">Membrane</keyword>
<keyword evidence="3 6" id="KW-1133">Transmembrane helix</keyword>
<feature type="transmembrane region" description="Helical" evidence="6">
    <location>
        <begin position="267"/>
        <end position="284"/>
    </location>
</feature>
<feature type="transmembrane region" description="Helical" evidence="6">
    <location>
        <begin position="374"/>
        <end position="394"/>
    </location>
</feature>
<feature type="compositionally biased region" description="Basic and acidic residues" evidence="5">
    <location>
        <begin position="16"/>
        <end position="34"/>
    </location>
</feature>
<feature type="transmembrane region" description="Helical" evidence="6">
    <location>
        <begin position="400"/>
        <end position="422"/>
    </location>
</feature>
<sequence length="518" mass="53393">MKQRFGAFGEASLPSRDGRHRASDQPRRRSDRYRGNRVTKSESAVRPGGIVAVLAFAGIVGAIMQTVVVPIIGELPQLLNTSAGNATWVITATLLAAAVFMPVIGRLGDMYGKKRVLLICCAPLFAGSLLCAVATSLVPMVIGRGLQGVGMGMIPLGISVLRDVLPADKLGSSIALLSASLGIGGGLGLPLSAAVAEYADWRVLFWGAAAATVLIVVLIWKLVPTPPTYAKGQTFDYLGAVALGAGIICLLLSVTKGSQWGWGEPKTIGLLAVGILVLLAWGWWERRHTDPLVDLKVSARPQVLLTNIASVLVGFAMYAQSLAVPQLLQLPEATGYGLGQSMLAMGLWLLPAGLMMMAVSPLGGRLSAARGPKFTLVAGTLVIALGYGVSLALLGTTWGLMVVGMITNAGVGLAYGAMPALIMGSVPRSETGAANSFNTLMRSMGSSAASAVIGVVLSRLTTDFGGHALPSENGFRVTMLIGCGVALLAATIAATIPTRAVAAAEAAEGATGRRHAHA</sequence>
<evidence type="ECO:0000256" key="3">
    <source>
        <dbReference type="ARBA" id="ARBA00022989"/>
    </source>
</evidence>
<evidence type="ECO:0000256" key="5">
    <source>
        <dbReference type="SAM" id="MobiDB-lite"/>
    </source>
</evidence>
<feature type="transmembrane region" description="Helical" evidence="6">
    <location>
        <begin position="235"/>
        <end position="255"/>
    </location>
</feature>
<feature type="transmembrane region" description="Helical" evidence="6">
    <location>
        <begin position="203"/>
        <end position="223"/>
    </location>
</feature>
<comment type="caution">
    <text evidence="8">The sequence shown here is derived from an EMBL/GenBank/DDBJ whole genome shotgun (WGS) entry which is preliminary data.</text>
</comment>
<feature type="region of interest" description="Disordered" evidence="5">
    <location>
        <begin position="1"/>
        <end position="40"/>
    </location>
</feature>
<proteinExistence type="predicted"/>
<evidence type="ECO:0000256" key="1">
    <source>
        <dbReference type="ARBA" id="ARBA00004651"/>
    </source>
</evidence>
<feature type="transmembrane region" description="Helical" evidence="6">
    <location>
        <begin position="443"/>
        <end position="462"/>
    </location>
</feature>
<dbReference type="InterPro" id="IPR011701">
    <property type="entry name" value="MFS"/>
</dbReference>
<comment type="subcellular location">
    <subcellularLocation>
        <location evidence="1">Cell membrane</location>
        <topology evidence="1">Multi-pass membrane protein</topology>
    </subcellularLocation>
</comment>
<evidence type="ECO:0000256" key="4">
    <source>
        <dbReference type="ARBA" id="ARBA00023136"/>
    </source>
</evidence>
<feature type="domain" description="Major facilitator superfamily (MFS) profile" evidence="7">
    <location>
        <begin position="50"/>
        <end position="501"/>
    </location>
</feature>
<feature type="transmembrane region" description="Helical" evidence="6">
    <location>
        <begin position="85"/>
        <end position="104"/>
    </location>
</feature>
<dbReference type="SUPFAM" id="SSF103473">
    <property type="entry name" value="MFS general substrate transporter"/>
    <property type="match status" value="1"/>
</dbReference>
<dbReference type="InterPro" id="IPR020846">
    <property type="entry name" value="MFS_dom"/>
</dbReference>
<evidence type="ECO:0000256" key="2">
    <source>
        <dbReference type="ARBA" id="ARBA00022692"/>
    </source>
</evidence>
<dbReference type="CDD" id="cd17504">
    <property type="entry name" value="MFS_MMR_MDR_like"/>
    <property type="match status" value="1"/>
</dbReference>
<dbReference type="Proteomes" id="UP001595867">
    <property type="component" value="Unassembled WGS sequence"/>
</dbReference>
<reference evidence="9" key="1">
    <citation type="journal article" date="2019" name="Int. J. Syst. Evol. Microbiol.">
        <title>The Global Catalogue of Microorganisms (GCM) 10K type strain sequencing project: providing services to taxonomists for standard genome sequencing and annotation.</title>
        <authorList>
            <consortium name="The Broad Institute Genomics Platform"/>
            <consortium name="The Broad Institute Genome Sequencing Center for Infectious Disease"/>
            <person name="Wu L."/>
            <person name="Ma J."/>
        </authorList>
    </citation>
    <scope>NUCLEOTIDE SEQUENCE [LARGE SCALE GENOMIC DNA]</scope>
    <source>
        <strain evidence="9">TBRC 5832</strain>
    </source>
</reference>
<dbReference type="PANTHER" id="PTHR42718:SF35">
    <property type="entry name" value="BLL0718 PROTEIN"/>
    <property type="match status" value="1"/>
</dbReference>
<keyword evidence="2 6" id="KW-0812">Transmembrane</keyword>
<name>A0ABV8IXU0_9ACTN</name>
<dbReference type="Gene3D" id="1.20.1720.10">
    <property type="entry name" value="Multidrug resistance protein D"/>
    <property type="match status" value="1"/>
</dbReference>
<evidence type="ECO:0000313" key="8">
    <source>
        <dbReference type="EMBL" id="MFC4069067.1"/>
    </source>
</evidence>
<dbReference type="Pfam" id="PF07690">
    <property type="entry name" value="MFS_1"/>
    <property type="match status" value="1"/>
</dbReference>
<dbReference type="EMBL" id="JBHSBL010000020">
    <property type="protein sequence ID" value="MFC4069067.1"/>
    <property type="molecule type" value="Genomic_DNA"/>
</dbReference>
<dbReference type="PANTHER" id="PTHR42718">
    <property type="entry name" value="MAJOR FACILITATOR SUPERFAMILY MULTIDRUG TRANSPORTER MFSC"/>
    <property type="match status" value="1"/>
</dbReference>
<dbReference type="Gene3D" id="1.20.1250.20">
    <property type="entry name" value="MFS general substrate transporter like domains"/>
    <property type="match status" value="1"/>
</dbReference>
<organism evidence="8 9">
    <name type="scientific">Actinoplanes subglobosus</name>
    <dbReference type="NCBI Taxonomy" id="1547892"/>
    <lineage>
        <taxon>Bacteria</taxon>
        <taxon>Bacillati</taxon>
        <taxon>Actinomycetota</taxon>
        <taxon>Actinomycetes</taxon>
        <taxon>Micromonosporales</taxon>
        <taxon>Micromonosporaceae</taxon>
        <taxon>Actinoplanes</taxon>
    </lineage>
</organism>